<dbReference type="EMBL" id="WBOF01000001">
    <property type="protein sequence ID" value="MQS13291.1"/>
    <property type="molecule type" value="Genomic_DNA"/>
</dbReference>
<proteinExistence type="predicted"/>
<dbReference type="OrthoDB" id="3867807at2"/>
<gene>
    <name evidence="1" type="ORF">F7Q99_13610</name>
</gene>
<accession>A0A6N7KPD7</accession>
<sequence>MSEWPAVEATIDQLDAAARCETLLQDTVDAISPAPVWRSALPREGTRLPLPGEGVDPRWYVTRGRDFLTIVSEARRGALVGAVGGYWRRRGWTITSVNAGRRLPGVAAETPDGYQLALHVGDLGEVGLTASSPGAARSERLPYVQGVAGCGRPSLPHVCCPYWSAMA</sequence>
<organism evidence="1 2">
    <name type="scientific">Streptomyces kaniharaensis</name>
    <dbReference type="NCBI Taxonomy" id="212423"/>
    <lineage>
        <taxon>Bacteria</taxon>
        <taxon>Bacillati</taxon>
        <taxon>Actinomycetota</taxon>
        <taxon>Actinomycetes</taxon>
        <taxon>Kitasatosporales</taxon>
        <taxon>Streptomycetaceae</taxon>
        <taxon>Streptomyces</taxon>
    </lineage>
</organism>
<name>A0A6N7KPD7_9ACTN</name>
<comment type="caution">
    <text evidence="1">The sequence shown here is derived from an EMBL/GenBank/DDBJ whole genome shotgun (WGS) entry which is preliminary data.</text>
</comment>
<protein>
    <submittedName>
        <fullName evidence="1">Uncharacterized protein</fullName>
    </submittedName>
</protein>
<evidence type="ECO:0000313" key="2">
    <source>
        <dbReference type="Proteomes" id="UP000450000"/>
    </source>
</evidence>
<reference evidence="1 2" key="1">
    <citation type="submission" date="2019-09" db="EMBL/GenBank/DDBJ databases">
        <title>Genome Sequences of Streptomyces kaniharaensis ATCC 21070.</title>
        <authorList>
            <person name="Zhu W."/>
            <person name="De Crecy-Lagard V."/>
            <person name="Richards N.G."/>
        </authorList>
    </citation>
    <scope>NUCLEOTIDE SEQUENCE [LARGE SCALE GENOMIC DNA]</scope>
    <source>
        <strain evidence="1 2">SF-557</strain>
    </source>
</reference>
<dbReference type="RefSeq" id="WP_153461503.1">
    <property type="nucleotide sequence ID" value="NZ_WBOF01000001.1"/>
</dbReference>
<dbReference type="AlphaFoldDB" id="A0A6N7KPD7"/>
<evidence type="ECO:0000313" key="1">
    <source>
        <dbReference type="EMBL" id="MQS13291.1"/>
    </source>
</evidence>
<keyword evidence="2" id="KW-1185">Reference proteome</keyword>
<dbReference type="Proteomes" id="UP000450000">
    <property type="component" value="Unassembled WGS sequence"/>
</dbReference>